<dbReference type="SUPFAM" id="SSF53474">
    <property type="entry name" value="alpha/beta-Hydrolases"/>
    <property type="match status" value="1"/>
</dbReference>
<feature type="region of interest" description="Disordered" evidence="1">
    <location>
        <begin position="110"/>
        <end position="140"/>
    </location>
</feature>
<gene>
    <name evidence="3" type="ORF">ACFORJ_10395</name>
</gene>
<dbReference type="Pfam" id="PF06259">
    <property type="entry name" value="Abhydrolase_8"/>
    <property type="match status" value="1"/>
</dbReference>
<dbReference type="GO" id="GO:0016787">
    <property type="term" value="F:hydrolase activity"/>
    <property type="evidence" value="ECO:0007669"/>
    <property type="project" value="UniProtKB-KW"/>
</dbReference>
<sequence>MPDIGMILAWKPETFGPAIGMWRGAGKRLADAAEKVAGSVAAVPEGDLAGVIRVRGAAAAEERGGRLRRDAASIGRFADELDKARKSLTSARDWLAKAVADAEGDGFRVDRATGRVSPKGSGAKSVAGAQGPGKSLSHHRKNVGYRFRRALDADATAANRLRGQLPAGRHMTTPGMPLGRTEGLEGLSPAQAAEVERVRGQSGYGAGADVEVLATDPGTTAVALGDPRTAEHVITIVPGTGSTAEELAGQIDRARLFAGPDVAVIAWTYDAPPGLVNAASAEYHERAATSLQSFQAQLADNPNMKMTVMGHSYGATVVTQAAKGAGLHADAVVLAGSPGAGPDVHGTRDMRLNKRDGTPHEVSENKRRVIAVTSPDDIIRTVGASVVHGANVVGKAFGANRMDISDIAKGKRIPGVPRWWFPRRYLDAHTDDYFPDPIFREKVESTIARIPGSGPGAGVEPRKIVDLR</sequence>
<dbReference type="InterPro" id="IPR029058">
    <property type="entry name" value="AB_hydrolase_fold"/>
</dbReference>
<evidence type="ECO:0000256" key="1">
    <source>
        <dbReference type="SAM" id="MobiDB-lite"/>
    </source>
</evidence>
<organism evidence="3 4">
    <name type="scientific">Corynebacterium hansenii</name>
    <dbReference type="NCBI Taxonomy" id="394964"/>
    <lineage>
        <taxon>Bacteria</taxon>
        <taxon>Bacillati</taxon>
        <taxon>Actinomycetota</taxon>
        <taxon>Actinomycetes</taxon>
        <taxon>Mycobacteriales</taxon>
        <taxon>Corynebacteriaceae</taxon>
        <taxon>Corynebacterium</taxon>
    </lineage>
</organism>
<comment type="caution">
    <text evidence="3">The sequence shown here is derived from an EMBL/GenBank/DDBJ whole genome shotgun (WGS) entry which is preliminary data.</text>
</comment>
<accession>A0ABV7ZQX7</accession>
<reference evidence="4" key="1">
    <citation type="journal article" date="2019" name="Int. J. Syst. Evol. Microbiol.">
        <title>The Global Catalogue of Microorganisms (GCM) 10K type strain sequencing project: providing services to taxonomists for standard genome sequencing and annotation.</title>
        <authorList>
            <consortium name="The Broad Institute Genomics Platform"/>
            <consortium name="The Broad Institute Genome Sequencing Center for Infectious Disease"/>
            <person name="Wu L."/>
            <person name="Ma J."/>
        </authorList>
    </citation>
    <scope>NUCLEOTIDE SEQUENCE [LARGE SCALE GENOMIC DNA]</scope>
    <source>
        <strain evidence="4">CCUG 53252</strain>
    </source>
</reference>
<dbReference type="Proteomes" id="UP001595751">
    <property type="component" value="Unassembled WGS sequence"/>
</dbReference>
<proteinExistence type="predicted"/>
<keyword evidence="3" id="KW-0378">Hydrolase</keyword>
<evidence type="ECO:0000313" key="3">
    <source>
        <dbReference type="EMBL" id="MFC3850570.1"/>
    </source>
</evidence>
<feature type="region of interest" description="Disordered" evidence="1">
    <location>
        <begin position="338"/>
        <end position="361"/>
    </location>
</feature>
<evidence type="ECO:0000313" key="4">
    <source>
        <dbReference type="Proteomes" id="UP001595751"/>
    </source>
</evidence>
<protein>
    <submittedName>
        <fullName evidence="3">Alpha/beta hydrolase</fullName>
    </submittedName>
</protein>
<keyword evidence="4" id="KW-1185">Reference proteome</keyword>
<name>A0ABV7ZQX7_9CORY</name>
<dbReference type="Gene3D" id="3.40.50.1820">
    <property type="entry name" value="alpha/beta hydrolase"/>
    <property type="match status" value="1"/>
</dbReference>
<evidence type="ECO:0000259" key="2">
    <source>
        <dbReference type="Pfam" id="PF06259"/>
    </source>
</evidence>
<dbReference type="RefSeq" id="WP_290290351.1">
    <property type="nucleotide sequence ID" value="NZ_CP047211.1"/>
</dbReference>
<dbReference type="InterPro" id="IPR010427">
    <property type="entry name" value="DUF1023"/>
</dbReference>
<dbReference type="EMBL" id="JBHRZN010000003">
    <property type="protein sequence ID" value="MFC3850570.1"/>
    <property type="molecule type" value="Genomic_DNA"/>
</dbReference>
<feature type="compositionally biased region" description="Basic and acidic residues" evidence="1">
    <location>
        <begin position="345"/>
        <end position="361"/>
    </location>
</feature>
<feature type="domain" description="DUF1023" evidence="2">
    <location>
        <begin position="218"/>
        <end position="341"/>
    </location>
</feature>